<evidence type="ECO:0000256" key="10">
    <source>
        <dbReference type="PIRSR" id="PIRSR000349-1"/>
    </source>
</evidence>
<keyword evidence="8" id="KW-0464">Manganese</keyword>
<organism evidence="14">
    <name type="scientific">Ulva prolifera</name>
    <name type="common">Green seaweed</name>
    <name type="synonym">Enteromorpha prolifera</name>
    <dbReference type="NCBI Taxonomy" id="3117"/>
    <lineage>
        <taxon>Eukaryota</taxon>
        <taxon>Viridiplantae</taxon>
        <taxon>Chlorophyta</taxon>
        <taxon>core chlorophytes</taxon>
        <taxon>Ulvophyceae</taxon>
        <taxon>OUU clade</taxon>
        <taxon>Ulvales</taxon>
        <taxon>Ulvaceae</taxon>
        <taxon>Ulva</taxon>
    </lineage>
</organism>
<dbReference type="InterPro" id="IPR019832">
    <property type="entry name" value="Mn/Fe_SOD_C"/>
</dbReference>
<dbReference type="PRINTS" id="PR01703">
    <property type="entry name" value="MNSODISMTASE"/>
</dbReference>
<dbReference type="Gene3D" id="3.55.40.20">
    <property type="entry name" value="Iron/manganese superoxide dismutase, C-terminal domain"/>
    <property type="match status" value="1"/>
</dbReference>
<dbReference type="FunFam" id="1.10.287.990:FF:000001">
    <property type="entry name" value="Superoxide dismutase"/>
    <property type="match status" value="1"/>
</dbReference>
<dbReference type="InterPro" id="IPR036314">
    <property type="entry name" value="SOD_C_sf"/>
</dbReference>
<keyword evidence="6 10" id="KW-0479">Metal-binding</keyword>
<dbReference type="Gene3D" id="1.10.287.990">
    <property type="entry name" value="Fe,Mn superoxide dismutase (SOD) domain"/>
    <property type="match status" value="1"/>
</dbReference>
<evidence type="ECO:0000256" key="2">
    <source>
        <dbReference type="ARBA" id="ARBA00002170"/>
    </source>
</evidence>
<dbReference type="SUPFAM" id="SSF46609">
    <property type="entry name" value="Fe,Mn superoxide dismutase (SOD), N-terminal domain"/>
    <property type="match status" value="1"/>
</dbReference>
<evidence type="ECO:0000256" key="8">
    <source>
        <dbReference type="ARBA" id="ARBA00023211"/>
    </source>
</evidence>
<dbReference type="PROSITE" id="PS00088">
    <property type="entry name" value="SOD_MN"/>
    <property type="match status" value="1"/>
</dbReference>
<evidence type="ECO:0000256" key="3">
    <source>
        <dbReference type="ARBA" id="ARBA00004305"/>
    </source>
</evidence>
<proteinExistence type="evidence at transcript level"/>
<evidence type="ECO:0000259" key="13">
    <source>
        <dbReference type="Pfam" id="PF02777"/>
    </source>
</evidence>
<dbReference type="SMR" id="A0A088MLU1"/>
<dbReference type="EC" id="1.15.1.1" evidence="5 11"/>
<feature type="domain" description="Manganese/iron superoxide dismutase C-terminal" evidence="13">
    <location>
        <begin position="120"/>
        <end position="223"/>
    </location>
</feature>
<comment type="similarity">
    <text evidence="4 11">Belongs to the iron/manganese superoxide dismutase family.</text>
</comment>
<feature type="binding site" evidence="10">
    <location>
        <position position="103"/>
    </location>
    <ligand>
        <name>Mn(2+)</name>
        <dbReference type="ChEBI" id="CHEBI:29035"/>
    </ligand>
</feature>
<comment type="catalytic activity">
    <reaction evidence="9 11">
        <text>2 superoxide + 2 H(+) = H2O2 + O2</text>
        <dbReference type="Rhea" id="RHEA:20696"/>
        <dbReference type="ChEBI" id="CHEBI:15378"/>
        <dbReference type="ChEBI" id="CHEBI:15379"/>
        <dbReference type="ChEBI" id="CHEBI:16240"/>
        <dbReference type="ChEBI" id="CHEBI:18421"/>
        <dbReference type="EC" id="1.15.1.1"/>
    </reaction>
</comment>
<dbReference type="EMBL" id="KJ864963">
    <property type="protein sequence ID" value="AIN40501.1"/>
    <property type="molecule type" value="mRNA"/>
</dbReference>
<evidence type="ECO:0000256" key="4">
    <source>
        <dbReference type="ARBA" id="ARBA00008714"/>
    </source>
</evidence>
<dbReference type="InterPro" id="IPR019831">
    <property type="entry name" value="Mn/Fe_SOD_N"/>
</dbReference>
<feature type="binding site" evidence="10">
    <location>
        <position position="190"/>
    </location>
    <ligand>
        <name>Mn(2+)</name>
        <dbReference type="ChEBI" id="CHEBI:29035"/>
    </ligand>
</feature>
<reference evidence="14" key="1">
    <citation type="journal article" date="2016" name="J. Appl. Phycol.">
        <title>cDNA cloning, characterization and expression analysis of manganese superoxide dismutase in Ulva prolifera.</title>
        <authorList>
            <person name="Fan M."/>
            <person name="Sun X."/>
            <person name="Xu N."/>
            <person name="Liao Z."/>
            <person name="Wang R."/>
        </authorList>
    </citation>
    <scope>NUCLEOTIDE SEQUENCE</scope>
</reference>
<comment type="function">
    <text evidence="2">Destroys superoxide anion radicals which are normally produced within the cells and which are toxic to biological systems.</text>
</comment>
<evidence type="ECO:0000256" key="11">
    <source>
        <dbReference type="RuleBase" id="RU000414"/>
    </source>
</evidence>
<dbReference type="GO" id="GO:0004784">
    <property type="term" value="F:superoxide dismutase activity"/>
    <property type="evidence" value="ECO:0007669"/>
    <property type="project" value="UniProtKB-EC"/>
</dbReference>
<dbReference type="InterPro" id="IPR036324">
    <property type="entry name" value="Mn/Fe_SOD_N_sf"/>
</dbReference>
<dbReference type="SUPFAM" id="SSF54719">
    <property type="entry name" value="Fe,Mn superoxide dismutase (SOD), C-terminal domain"/>
    <property type="match status" value="1"/>
</dbReference>
<evidence type="ECO:0000259" key="12">
    <source>
        <dbReference type="Pfam" id="PF00081"/>
    </source>
</evidence>
<dbReference type="GO" id="GO:0030145">
    <property type="term" value="F:manganese ion binding"/>
    <property type="evidence" value="ECO:0007669"/>
    <property type="project" value="TreeGrafter"/>
</dbReference>
<dbReference type="Pfam" id="PF02777">
    <property type="entry name" value="Sod_Fe_C"/>
    <property type="match status" value="1"/>
</dbReference>
<evidence type="ECO:0000256" key="7">
    <source>
        <dbReference type="ARBA" id="ARBA00023002"/>
    </source>
</evidence>
<feature type="binding site" evidence="10">
    <location>
        <position position="194"/>
    </location>
    <ligand>
        <name>Mn(2+)</name>
        <dbReference type="ChEBI" id="CHEBI:29035"/>
    </ligand>
</feature>
<name>A0A088MLU1_ULVPR</name>
<sequence>MVHALLSRCTTLWRQSVSRAASTFPAGADAVTLPDLPYEYSALEPYISAEIMELHHSKHHQAYVTNYNKALEQWVESESRQDAVSAPKISSALHFNGGGHLNHSIFWKNLCPAKDAHPCSGNLLDAIKRDFGSMEQLQSKLSAESAAVQGSGWGWLACKRETGRLAIITSANQDTVAHVAPGLDPILGIDVWEHAYYLQYKNVRPNYLKAIWNVINWEDAAARYDEAQRKGK</sequence>
<accession>A0A088MLU1</accession>
<dbReference type="PANTHER" id="PTHR11404">
    <property type="entry name" value="SUPEROXIDE DISMUTASE 2"/>
    <property type="match status" value="1"/>
</dbReference>
<dbReference type="InterPro" id="IPR001189">
    <property type="entry name" value="Mn/Fe_SOD"/>
</dbReference>
<feature type="binding site" evidence="10">
    <location>
        <position position="55"/>
    </location>
    <ligand>
        <name>Mn(2+)</name>
        <dbReference type="ChEBI" id="CHEBI:29035"/>
    </ligand>
</feature>
<comment type="cofactor">
    <cofactor evidence="1">
        <name>Mn(2+)</name>
        <dbReference type="ChEBI" id="CHEBI:29035"/>
    </cofactor>
</comment>
<comment type="function">
    <text evidence="11">Destroys radicals which are normally produced within the cells and which are toxic to biological systems.</text>
</comment>
<evidence type="ECO:0000256" key="9">
    <source>
        <dbReference type="ARBA" id="ARBA00049204"/>
    </source>
</evidence>
<dbReference type="PIRSF" id="PIRSF000349">
    <property type="entry name" value="SODismutase"/>
    <property type="match status" value="1"/>
</dbReference>
<dbReference type="Pfam" id="PF00081">
    <property type="entry name" value="Sod_Fe_N"/>
    <property type="match status" value="1"/>
</dbReference>
<evidence type="ECO:0000256" key="5">
    <source>
        <dbReference type="ARBA" id="ARBA00012682"/>
    </source>
</evidence>
<dbReference type="InterPro" id="IPR050265">
    <property type="entry name" value="Fe/Mn_Superoxide_Dismutase"/>
</dbReference>
<comment type="subcellular location">
    <subcellularLocation>
        <location evidence="3">Mitochondrion matrix</location>
    </subcellularLocation>
</comment>
<feature type="domain" description="Manganese/iron superoxide dismutase N-terminal" evidence="12">
    <location>
        <begin position="32"/>
        <end position="111"/>
    </location>
</feature>
<keyword evidence="7 11" id="KW-0560">Oxidoreductase</keyword>
<dbReference type="InterPro" id="IPR019833">
    <property type="entry name" value="Mn/Fe_SOD_BS"/>
</dbReference>
<dbReference type="FunFam" id="3.55.40.20:FF:000002">
    <property type="entry name" value="Superoxide dismutase"/>
    <property type="match status" value="1"/>
</dbReference>
<gene>
    <name evidence="14" type="primary">MnSOD</name>
</gene>
<dbReference type="PANTHER" id="PTHR11404:SF6">
    <property type="entry name" value="SUPEROXIDE DISMUTASE [MN], MITOCHONDRIAL"/>
    <property type="match status" value="1"/>
</dbReference>
<dbReference type="GO" id="GO:0005759">
    <property type="term" value="C:mitochondrial matrix"/>
    <property type="evidence" value="ECO:0007669"/>
    <property type="project" value="UniProtKB-SubCell"/>
</dbReference>
<protein>
    <recommendedName>
        <fullName evidence="5 11">Superoxide dismutase</fullName>
        <ecNumber evidence="5 11">1.15.1.1</ecNumber>
    </recommendedName>
</protein>
<evidence type="ECO:0000256" key="1">
    <source>
        <dbReference type="ARBA" id="ARBA00001936"/>
    </source>
</evidence>
<evidence type="ECO:0000256" key="6">
    <source>
        <dbReference type="ARBA" id="ARBA00022723"/>
    </source>
</evidence>
<evidence type="ECO:0000313" key="14">
    <source>
        <dbReference type="EMBL" id="AIN40501.1"/>
    </source>
</evidence>
<dbReference type="AlphaFoldDB" id="A0A088MLU1"/>